<feature type="region of interest" description="Disordered" evidence="8">
    <location>
        <begin position="208"/>
        <end position="272"/>
    </location>
</feature>
<dbReference type="Proteomes" id="UP000008743">
    <property type="component" value="Unassembled WGS sequence"/>
</dbReference>
<dbReference type="PANTHER" id="PTHR10048:SF14">
    <property type="entry name" value="LD28067P"/>
    <property type="match status" value="1"/>
</dbReference>
<dbReference type="InterPro" id="IPR000341">
    <property type="entry name" value="PI3K_Ras-bd_dom"/>
</dbReference>
<feature type="compositionally biased region" description="Low complexity" evidence="8">
    <location>
        <begin position="208"/>
        <end position="241"/>
    </location>
</feature>
<dbReference type="InterPro" id="IPR003113">
    <property type="entry name" value="PI3K_ABD"/>
</dbReference>
<dbReference type="InterPro" id="IPR042236">
    <property type="entry name" value="PI3K_accessory_sf"/>
</dbReference>
<dbReference type="PROSITE" id="PS51544">
    <property type="entry name" value="PI3K_ABD"/>
    <property type="match status" value="1"/>
</dbReference>
<dbReference type="Pfam" id="PF00613">
    <property type="entry name" value="PI3Ka"/>
    <property type="match status" value="1"/>
</dbReference>
<dbReference type="CDD" id="cd00891">
    <property type="entry name" value="PI3Kc"/>
    <property type="match status" value="1"/>
</dbReference>
<feature type="compositionally biased region" description="Basic residues" evidence="8">
    <location>
        <begin position="682"/>
        <end position="693"/>
    </location>
</feature>
<keyword evidence="4" id="KW-0067">ATP-binding</keyword>
<name>A0A0D2VR19_CAPO3</name>
<dbReference type="Pfam" id="PF00792">
    <property type="entry name" value="PI3K_C2"/>
    <property type="match status" value="1"/>
</dbReference>
<dbReference type="Gene3D" id="2.60.40.150">
    <property type="entry name" value="C2 domain"/>
    <property type="match status" value="1"/>
</dbReference>
<dbReference type="GO" id="GO:0016477">
    <property type="term" value="P:cell migration"/>
    <property type="evidence" value="ECO:0007669"/>
    <property type="project" value="TreeGrafter"/>
</dbReference>
<dbReference type="Gene3D" id="3.10.20.770">
    <property type="match status" value="1"/>
</dbReference>
<dbReference type="FunFam" id="3.30.1010.10:FF:000008">
    <property type="entry name" value="Phosphatidylinositol 4,5-bisphosphate 3-kinase catalytic subunit gamma"/>
    <property type="match status" value="1"/>
</dbReference>
<feature type="domain" description="PIK helical" evidence="11">
    <location>
        <begin position="1189"/>
        <end position="1365"/>
    </location>
</feature>
<gene>
    <name evidence="14" type="ORF">CAOG_004090</name>
</gene>
<dbReference type="Pfam" id="PF19710">
    <property type="entry name" value="PIK3CG_ABD"/>
    <property type="match status" value="1"/>
</dbReference>
<dbReference type="GO" id="GO:0048015">
    <property type="term" value="P:phosphatidylinositol-mediated signaling"/>
    <property type="evidence" value="ECO:0007669"/>
    <property type="project" value="TreeGrafter"/>
</dbReference>
<dbReference type="SMART" id="SM00144">
    <property type="entry name" value="PI3K_rbd"/>
    <property type="match status" value="1"/>
</dbReference>
<dbReference type="SMART" id="SM00146">
    <property type="entry name" value="PI3Kc"/>
    <property type="match status" value="1"/>
</dbReference>
<feature type="region of interest" description="Disordered" evidence="8">
    <location>
        <begin position="100"/>
        <end position="128"/>
    </location>
</feature>
<dbReference type="PANTHER" id="PTHR10048">
    <property type="entry name" value="PHOSPHATIDYLINOSITOL KINASE"/>
    <property type="match status" value="1"/>
</dbReference>
<dbReference type="CDD" id="cd08380">
    <property type="entry name" value="C2_PI3K_like"/>
    <property type="match status" value="1"/>
</dbReference>
<feature type="compositionally biased region" description="Polar residues" evidence="8">
    <location>
        <begin position="242"/>
        <end position="251"/>
    </location>
</feature>
<dbReference type="SUPFAM" id="SSF56112">
    <property type="entry name" value="Protein kinase-like (PK-like)"/>
    <property type="match status" value="1"/>
</dbReference>
<keyword evidence="2" id="KW-0547">Nucleotide-binding</keyword>
<dbReference type="Gene3D" id="3.30.1010.10">
    <property type="entry name" value="Phosphatidylinositol 3-kinase Catalytic Subunit, Chain A, domain 4"/>
    <property type="match status" value="1"/>
</dbReference>
<feature type="region of interest" description="Disordered" evidence="8">
    <location>
        <begin position="516"/>
        <end position="549"/>
    </location>
</feature>
<dbReference type="STRING" id="595528.A0A0D2VR19"/>
<feature type="domain" description="C2 PI3K-type" evidence="13">
    <location>
        <begin position="1021"/>
        <end position="1169"/>
    </location>
</feature>
<dbReference type="EMBL" id="KE346365">
    <property type="protein sequence ID" value="KJE93282.1"/>
    <property type="molecule type" value="Genomic_DNA"/>
</dbReference>
<dbReference type="OrthoDB" id="67688at2759"/>
<keyword evidence="1" id="KW-0808">Transferase</keyword>
<organism evidence="14 15">
    <name type="scientific">Capsaspora owczarzaki (strain ATCC 30864)</name>
    <dbReference type="NCBI Taxonomy" id="595528"/>
    <lineage>
        <taxon>Eukaryota</taxon>
        <taxon>Filasterea</taxon>
        <taxon>Capsaspora</taxon>
    </lineage>
</organism>
<evidence type="ECO:0000256" key="2">
    <source>
        <dbReference type="ARBA" id="ARBA00022741"/>
    </source>
</evidence>
<keyword evidence="15" id="KW-1185">Reference proteome</keyword>
<dbReference type="RefSeq" id="XP_004347915.1">
    <property type="nucleotide sequence ID" value="XM_004347865.2"/>
</dbReference>
<dbReference type="Pfam" id="PF00794">
    <property type="entry name" value="PI3K_rbd"/>
    <property type="match status" value="1"/>
</dbReference>
<evidence type="ECO:0000256" key="6">
    <source>
        <dbReference type="ARBA" id="ARBA00029297"/>
    </source>
</evidence>
<dbReference type="GO" id="GO:0032060">
    <property type="term" value="P:bleb assembly"/>
    <property type="evidence" value="ECO:0007669"/>
    <property type="project" value="UniProtKB-ARBA"/>
</dbReference>
<dbReference type="PROSITE" id="PS50290">
    <property type="entry name" value="PI3_4_KINASE_3"/>
    <property type="match status" value="1"/>
</dbReference>
<evidence type="ECO:0000256" key="4">
    <source>
        <dbReference type="ARBA" id="ARBA00022840"/>
    </source>
</evidence>
<dbReference type="InterPro" id="IPR000403">
    <property type="entry name" value="PI3/4_kinase_cat_dom"/>
</dbReference>
<dbReference type="PROSITE" id="PS00916">
    <property type="entry name" value="PI3_4_KINASE_2"/>
    <property type="match status" value="1"/>
</dbReference>
<dbReference type="GO" id="GO:0050920">
    <property type="term" value="P:regulation of chemotaxis"/>
    <property type="evidence" value="ECO:0007669"/>
    <property type="project" value="UniProtKB-ARBA"/>
</dbReference>
<feature type="domain" description="PI3K-ABD" evidence="10">
    <location>
        <begin position="701"/>
        <end position="795"/>
    </location>
</feature>
<feature type="domain" description="PI3K-RBD" evidence="12">
    <location>
        <begin position="880"/>
        <end position="971"/>
    </location>
</feature>
<dbReference type="SUPFAM" id="SSF49562">
    <property type="entry name" value="C2 domain (Calcium/lipid-binding domain, CaLB)"/>
    <property type="match status" value="1"/>
</dbReference>
<comment type="catalytic activity">
    <reaction evidence="5">
        <text>a 1,2-diacyl-sn-glycero-3-phospho-(1D-myo-inositol) + ATP = a 1,2-diacyl-sn-glycero-3-phospho-(1D-myo-inositol-3-phosphate) + ADP + H(+)</text>
        <dbReference type="Rhea" id="RHEA:12709"/>
        <dbReference type="ChEBI" id="CHEBI:15378"/>
        <dbReference type="ChEBI" id="CHEBI:30616"/>
        <dbReference type="ChEBI" id="CHEBI:57880"/>
        <dbReference type="ChEBI" id="CHEBI:58088"/>
        <dbReference type="ChEBI" id="CHEBI:456216"/>
        <dbReference type="EC" id="2.7.1.137"/>
    </reaction>
    <physiologicalReaction direction="left-to-right" evidence="5">
        <dbReference type="Rhea" id="RHEA:12710"/>
    </physiologicalReaction>
</comment>
<dbReference type="InterPro" id="IPR029071">
    <property type="entry name" value="Ubiquitin-like_domsf"/>
</dbReference>
<comment type="catalytic activity">
    <reaction evidence="6">
        <text>a 1,2-diacyl-sn-glycero-3-phospho-(1D-myo-inositol 4-phosphate) + ATP = a 1,2-diacyl-sn-glycero-3-phospho-(1D-myo-inositol-3,4-bisphosphate) + ADP + H(+)</text>
        <dbReference type="Rhea" id="RHEA:18373"/>
        <dbReference type="ChEBI" id="CHEBI:15378"/>
        <dbReference type="ChEBI" id="CHEBI:30616"/>
        <dbReference type="ChEBI" id="CHEBI:57658"/>
        <dbReference type="ChEBI" id="CHEBI:58178"/>
        <dbReference type="ChEBI" id="CHEBI:456216"/>
        <dbReference type="EC" id="2.7.1.154"/>
    </reaction>
    <physiologicalReaction direction="left-to-right" evidence="6">
        <dbReference type="Rhea" id="RHEA:18374"/>
    </physiologicalReaction>
</comment>
<dbReference type="GO" id="GO:0005886">
    <property type="term" value="C:plasma membrane"/>
    <property type="evidence" value="ECO:0007669"/>
    <property type="project" value="TreeGrafter"/>
</dbReference>
<feature type="region of interest" description="Disordered" evidence="8">
    <location>
        <begin position="448"/>
        <end position="471"/>
    </location>
</feature>
<dbReference type="GO" id="GO:0035005">
    <property type="term" value="F:1-phosphatidylinositol-4-phosphate 3-kinase activity"/>
    <property type="evidence" value="ECO:0007669"/>
    <property type="project" value="UniProtKB-EC"/>
</dbReference>
<dbReference type="eggNOG" id="KOG0904">
    <property type="taxonomic scope" value="Eukaryota"/>
</dbReference>
<dbReference type="GO" id="GO:0005942">
    <property type="term" value="C:phosphatidylinositol 3-kinase complex"/>
    <property type="evidence" value="ECO:0007669"/>
    <property type="project" value="TreeGrafter"/>
</dbReference>
<dbReference type="Gene3D" id="1.10.1070.11">
    <property type="entry name" value="Phosphatidylinositol 3-/4-kinase, catalytic domain"/>
    <property type="match status" value="1"/>
</dbReference>
<evidence type="ECO:0000256" key="3">
    <source>
        <dbReference type="ARBA" id="ARBA00022777"/>
    </source>
</evidence>
<reference evidence="15" key="1">
    <citation type="submission" date="2011-02" db="EMBL/GenBank/DDBJ databases">
        <title>The Genome Sequence of Capsaspora owczarzaki ATCC 30864.</title>
        <authorList>
            <person name="Russ C."/>
            <person name="Cuomo C."/>
            <person name="Burger G."/>
            <person name="Gray M.W."/>
            <person name="Holland P.W.H."/>
            <person name="King N."/>
            <person name="Lang F.B.F."/>
            <person name="Roger A.J."/>
            <person name="Ruiz-Trillo I."/>
            <person name="Young S.K."/>
            <person name="Zeng Q."/>
            <person name="Gargeya S."/>
            <person name="Alvarado L."/>
            <person name="Berlin A."/>
            <person name="Chapman S.B."/>
            <person name="Chen Z."/>
            <person name="Freedman E."/>
            <person name="Gellesch M."/>
            <person name="Goldberg J."/>
            <person name="Griggs A."/>
            <person name="Gujja S."/>
            <person name="Heilman E."/>
            <person name="Heiman D."/>
            <person name="Howarth C."/>
            <person name="Mehta T."/>
            <person name="Neiman D."/>
            <person name="Pearson M."/>
            <person name="Roberts A."/>
            <person name="Saif S."/>
            <person name="Shea T."/>
            <person name="Shenoy N."/>
            <person name="Sisk P."/>
            <person name="Stolte C."/>
            <person name="Sykes S."/>
            <person name="White J."/>
            <person name="Yandava C."/>
            <person name="Haas B."/>
            <person name="Nusbaum C."/>
            <person name="Birren B."/>
        </authorList>
    </citation>
    <scope>NUCLEOTIDE SEQUENCE</scope>
    <source>
        <strain evidence="15">ATCC 30864</strain>
    </source>
</reference>
<feature type="domain" description="PI3K/PI4K catalytic" evidence="9">
    <location>
        <begin position="1431"/>
        <end position="1708"/>
    </location>
</feature>
<evidence type="ECO:0000259" key="9">
    <source>
        <dbReference type="PROSITE" id="PS50290"/>
    </source>
</evidence>
<evidence type="ECO:0000256" key="1">
    <source>
        <dbReference type="ARBA" id="ARBA00022679"/>
    </source>
</evidence>
<dbReference type="GO" id="GO:0005524">
    <property type="term" value="F:ATP binding"/>
    <property type="evidence" value="ECO:0007669"/>
    <property type="project" value="UniProtKB-KW"/>
</dbReference>
<dbReference type="GO" id="GO:0005737">
    <property type="term" value="C:cytoplasm"/>
    <property type="evidence" value="ECO:0007669"/>
    <property type="project" value="TreeGrafter"/>
</dbReference>
<keyword evidence="3 14" id="KW-0418">Kinase</keyword>
<feature type="compositionally biased region" description="Low complexity" evidence="8">
    <location>
        <begin position="252"/>
        <end position="272"/>
    </location>
</feature>
<dbReference type="PROSITE" id="PS51546">
    <property type="entry name" value="PI3K_RBD"/>
    <property type="match status" value="1"/>
</dbReference>
<dbReference type="InParanoid" id="A0A0D2VR19"/>
<evidence type="ECO:0000259" key="13">
    <source>
        <dbReference type="PROSITE" id="PS51547"/>
    </source>
</evidence>
<dbReference type="InterPro" id="IPR036940">
    <property type="entry name" value="PI3/4_kinase_cat_sf"/>
</dbReference>
<dbReference type="SMART" id="SM00142">
    <property type="entry name" value="PI3K_C2"/>
    <property type="match status" value="1"/>
</dbReference>
<dbReference type="PROSITE" id="PS00915">
    <property type="entry name" value="PI3_4_KINASE_1"/>
    <property type="match status" value="1"/>
</dbReference>
<dbReference type="PROSITE" id="PS51547">
    <property type="entry name" value="C2_PI3K"/>
    <property type="match status" value="1"/>
</dbReference>
<dbReference type="InterPro" id="IPR035448">
    <property type="entry name" value="PI3Kc"/>
</dbReference>
<dbReference type="InterPro" id="IPR018936">
    <property type="entry name" value="PI3/4_kinase_CS"/>
</dbReference>
<evidence type="ECO:0000259" key="11">
    <source>
        <dbReference type="PROSITE" id="PS51545"/>
    </source>
</evidence>
<feature type="compositionally biased region" description="Polar residues" evidence="8">
    <location>
        <begin position="654"/>
        <end position="665"/>
    </location>
</feature>
<protein>
    <submittedName>
        <fullName evidence="14">Atypical/PI3K/PI4K protein kinase</fullName>
    </submittedName>
</protein>
<evidence type="ECO:0000256" key="7">
    <source>
        <dbReference type="PROSITE-ProRule" id="PRU00880"/>
    </source>
</evidence>
<dbReference type="InterPro" id="IPR035892">
    <property type="entry name" value="C2_domain_sf"/>
</dbReference>
<evidence type="ECO:0000313" key="14">
    <source>
        <dbReference type="EMBL" id="KJE93282.1"/>
    </source>
</evidence>
<accession>A0A0D2VR19</accession>
<feature type="compositionally biased region" description="Acidic residues" evidence="8">
    <location>
        <begin position="448"/>
        <end position="462"/>
    </location>
</feature>
<dbReference type="InterPro" id="IPR045580">
    <property type="entry name" value="PIK3CG_ABD"/>
</dbReference>
<evidence type="ECO:0000313" key="15">
    <source>
        <dbReference type="Proteomes" id="UP000008743"/>
    </source>
</evidence>
<dbReference type="InterPro" id="IPR001263">
    <property type="entry name" value="PI3K_accessory_dom"/>
</dbReference>
<dbReference type="GO" id="GO:0043491">
    <property type="term" value="P:phosphatidylinositol 3-kinase/protein kinase B signal transduction"/>
    <property type="evidence" value="ECO:0007669"/>
    <property type="project" value="TreeGrafter"/>
</dbReference>
<sequence length="1722" mass="189778">MDDGDDVIFELVQLEVTHSWLSALTRETFILASNLSVREVKLEVIAQSAIIATHFRKLEFDISTAAAAASNNSSSSSSSSSGFNPAAANASSAAGSSVAAGGSAAHTTSSPADTGSSSTASTTTTTTMPGAASDALCNALVFAFAGRELPIAQEASLRFVAIDPSIPDAVSNCATIYISLRRRTDPAVVAAAVSAGPTRSALLLQPLKDQQQQQMQTPTLRPSTTSTATSSGTAANAGASSPQMNRARTTHQGSAAATAAGQQQQQPDADQAGPLPMILLRQSPAEPATGDTIAETRRRLCSAPAPSSFGAGAGIERLPVRICFSTDCELLIPCGDGAVLLGDFVLSAVGGLVATGLLQLAPAAAEALAKAAPASTTTTTTTTGAKTSTSYASGLYSSILKQLAVTADDGTTLAVDEPLGMLPYLQHCLKSKELAHLAVTFESLVSRDDEDFESEGEEEEEPANNNDDAASYYDDVEPILGDASPLIEEENAYAVMPLKRGAAAAASNGAAAPAAAATTSSAPPPIPTAPKPVSSTGPASPAPGPQESLYAALRPGARDLSGMSNDLYSALSPPVPALPPRRNTMTANTTAHAGNHPSHQGVVQAPGAPPLPSRDKHMSDSQSLIKSLQADRRSMAVHVSSSSSTSSSHDQRASLHSGNRTNGSAVTEPMMRSQSVSSTGKARGRSGRNRRPMSRANTIRSKQIFPIEFVFPSGQSLLVPCPGSYNIERVKSLVWTRVFEYNATVQHSQPIDVGILDNCALKYVMQNQLYELFDEQQLLQTLQIIKHWLSSGEKQQLFVASRTVELGKREKRLNMKIGELIGYGLHQFTQQHNPELDLIRRRFVCVRRAAVDQRDFYAYMLDCNTTSAKVPQNLVTKMIDNKLKIKVFFSQGTSKTLIFDAYSRPTDLLESLVTEKSIKVLNLPSDSKPGHYILKMRGMEDYLDGDNSLISFKQIRRCVLKGEPIELTVIERVKLNFEDEANLMEEFDLIDDSIGVTGTHEQLSAKIRDHTQITTQSLWDISRRFRIRITGADRLVHGNVRSLYVEAAIYHGGQLCASPLKTDQVPITAAPRWREWLTFDIETSNLPRAARICFTVYGRWNAKKNMSDDKEHDIHPLGWVNFLLMDYKGYLRSGHFTLALWPEDKANPIGTTMPNPAGNESGTLSIELDTFQHAIAFPHDLYMNEYKNLNMPMPTDEHDHQRLEQIINSDPLFRLDSRDEKLVWMYRHYCMRRPEALPKFLLAVKWNRREHVQEAHKCLLAWAALSPEAALELLDANFADERVRAYAVSRLELLPNDELGDYLLQLVQVLKYEPYHDSALARFLLRRALLNRRIGHSFFWYLRAEVRTPDIAQRFGLLLEAFTRGCGTPMMNELVHEHQALDTFVKVANFIKGAKSSVERKEMLRQQLEKVQLPEQFSLAYDPNIHVGSLRLESCKYFDSKKLPLRLVLDNSDPASPPVYVIFKSGDDLRQDMLTLQMLRIMDNLWQQNSLDLRMNPYGCISTGHEVGMIEVVLNAETVAKIQQQYGGSMAAFKDETLHNWLRQQNPTDADFNRAVETFTLSCAGYCVATYVLGIGDRHNDNIMVTKSGHLFHIDFGHFLGNIKRKFGIKRERAPFVLTPDFVYVMGKREGFQFQKFQEYCCQAFLALRRKANMFINLFAMMLSTGIPELKSADDINYLRDALCLGKTEEEAAKEFKNLIFECLRLSWSTQLNWWIHNIAHS</sequence>
<proteinExistence type="inferred from homology"/>
<dbReference type="InterPro" id="IPR011009">
    <property type="entry name" value="Kinase-like_dom_sf"/>
</dbReference>
<evidence type="ECO:0000259" key="12">
    <source>
        <dbReference type="PROSITE" id="PS51546"/>
    </source>
</evidence>
<dbReference type="InterPro" id="IPR002420">
    <property type="entry name" value="PI3K-type_C2_dom"/>
</dbReference>
<dbReference type="SUPFAM" id="SSF48371">
    <property type="entry name" value="ARM repeat"/>
    <property type="match status" value="1"/>
</dbReference>
<dbReference type="SMART" id="SM00145">
    <property type="entry name" value="PI3Ka"/>
    <property type="match status" value="1"/>
</dbReference>
<dbReference type="InterPro" id="IPR016024">
    <property type="entry name" value="ARM-type_fold"/>
</dbReference>
<dbReference type="Gene3D" id="1.25.40.70">
    <property type="entry name" value="Phosphatidylinositol 3-kinase, accessory domain (PIK)"/>
    <property type="match status" value="1"/>
</dbReference>
<feature type="compositionally biased region" description="Polar residues" evidence="8">
    <location>
        <begin position="583"/>
        <end position="592"/>
    </location>
</feature>
<feature type="region of interest" description="Disordered" evidence="8">
    <location>
        <begin position="564"/>
        <end position="697"/>
    </location>
</feature>
<dbReference type="InterPro" id="IPR000008">
    <property type="entry name" value="C2_dom"/>
</dbReference>
<dbReference type="PhylomeDB" id="A0A0D2VR19"/>
<dbReference type="GO" id="GO:0016303">
    <property type="term" value="F:1-phosphatidylinositol-3-kinase activity"/>
    <property type="evidence" value="ECO:0007669"/>
    <property type="project" value="UniProtKB-EC"/>
</dbReference>
<dbReference type="SUPFAM" id="SSF54236">
    <property type="entry name" value="Ubiquitin-like"/>
    <property type="match status" value="1"/>
</dbReference>
<dbReference type="SMART" id="SM00239">
    <property type="entry name" value="C2"/>
    <property type="match status" value="1"/>
</dbReference>
<dbReference type="PROSITE" id="PS51545">
    <property type="entry name" value="PIK_HELICAL"/>
    <property type="match status" value="1"/>
</dbReference>
<evidence type="ECO:0000256" key="5">
    <source>
        <dbReference type="ARBA" id="ARBA00023985"/>
    </source>
</evidence>
<dbReference type="FunFam" id="1.10.1070.11:FF:000001">
    <property type="entry name" value="Phosphatidylinositol 4,5-bisphosphate 3-kinase catalytic subunit"/>
    <property type="match status" value="1"/>
</dbReference>
<comment type="similarity">
    <text evidence="7">Belongs to the PI3/PI4-kinase family.</text>
</comment>
<dbReference type="InterPro" id="IPR015433">
    <property type="entry name" value="PI3/4_kinase"/>
</dbReference>
<evidence type="ECO:0000259" key="10">
    <source>
        <dbReference type="PROSITE" id="PS51544"/>
    </source>
</evidence>
<evidence type="ECO:0000256" key="8">
    <source>
        <dbReference type="SAM" id="MobiDB-lite"/>
    </source>
</evidence>
<dbReference type="Pfam" id="PF00454">
    <property type="entry name" value="PI3_PI4_kinase"/>
    <property type="match status" value="1"/>
</dbReference>